<comment type="subcellular location">
    <subcellularLocation>
        <location evidence="2">Vacuole membrane</location>
        <topology evidence="2">Multi-pass membrane protein</topology>
    </subcellularLocation>
</comment>
<feature type="transmembrane region" description="Helical" evidence="9">
    <location>
        <begin position="358"/>
        <end position="385"/>
    </location>
</feature>
<feature type="transmembrane region" description="Helical" evidence="9">
    <location>
        <begin position="326"/>
        <end position="346"/>
    </location>
</feature>
<feature type="transmembrane region" description="Helical" evidence="9">
    <location>
        <begin position="397"/>
        <end position="418"/>
    </location>
</feature>
<feature type="transmembrane region" description="Helical" evidence="9">
    <location>
        <begin position="430"/>
        <end position="447"/>
    </location>
</feature>
<dbReference type="Gene3D" id="3.40.630.10">
    <property type="entry name" value="Zn peptidases"/>
    <property type="match status" value="1"/>
</dbReference>
<dbReference type="GO" id="GO:0005774">
    <property type="term" value="C:vacuolar membrane"/>
    <property type="evidence" value="ECO:0007669"/>
    <property type="project" value="UniProtKB-SubCell"/>
</dbReference>
<dbReference type="GO" id="GO:0008235">
    <property type="term" value="F:metalloexopeptidase activity"/>
    <property type="evidence" value="ECO:0007669"/>
    <property type="project" value="InterPro"/>
</dbReference>
<evidence type="ECO:0000313" key="12">
    <source>
        <dbReference type="Proteomes" id="UP000199559"/>
    </source>
</evidence>
<evidence type="ECO:0000256" key="3">
    <source>
        <dbReference type="ARBA" id="ARBA00010918"/>
    </source>
</evidence>
<dbReference type="PANTHER" id="PTHR12147">
    <property type="entry name" value="METALLOPEPTIDASE M28 FAMILY MEMBER"/>
    <property type="match status" value="1"/>
</dbReference>
<keyword evidence="6 9" id="KW-1133">Transmembrane helix</keyword>
<accession>A0A1I3S8G1</accession>
<dbReference type="PANTHER" id="PTHR12147:SF58">
    <property type="entry name" value="VACUOLAR MEMBRANE PROTEASE"/>
    <property type="match status" value="1"/>
</dbReference>
<comment type="similarity">
    <text evidence="3">Belongs to the peptidase M28 family.</text>
</comment>
<sequence length="766" mass="86702">MLKKALAILIIILAVYASFDALLPNKISDLETPLNQFSTERALIQLAEISKKPHYTGSEEHTKVRNYIVSELEKLGLEPQLQEGYTISKWGNLAKPINILARIKGTANTKALMLLTHYDSNPHSAIGASDAGSGVVTILEGLRAFLADGKQPKNDIIIGITDAEELGLNGADLFVNQHHWAKDIGLVLNFEARGSGGPSYMLIETNGGNANLMKQFVAAHPKFPVANSLAYSIYKMLPNDTDLTVFRRDGNIEGFNFAFIDDHFDYHTKMDNYERLDRNTLEHQGSYIMPLLHHFSQANLDQVKSTEDYIYFNVPFFNTVIYPFSWIIPMLIWAIVLFIGLIIYGFRNRKLQLKVIKTGFNSFLLSLITSGIIGYFGWSLLLLIYPEYKELLHGFTYNGHTYICFFVLITLAISFMFYRNTYKVNNTVSLLVAPLTLWLIICTAIALKLEGASFFIIPVYFSLAAFFVLLKQKQPNSFLLTILCIPTLFILAPFVKMFPVGLGLKMLVASAVLVVLIFGLCLPVFGQLKHKKRWSYMFFFFGIVAFFMAHFNSAFTPDTPKPNSLVYTLDLDNNTALWATYDKTLDSYTQNFLGSTPKEASELNKNTFGSKYASGYTYASSAPVKVIPSPKIEVSNDTIINNTRFFNICVMPQRDVQRMELFSDSTNLFKSFKINGVEAYRDKGDSLVFQNRKRNRLFSFYVEKGQMLDMQISVPKNQKTELQLFEASFDLLENDHFSIPPRSPNMIPKPFVLNDAVLVKKTITIE</sequence>
<dbReference type="InterPro" id="IPR007484">
    <property type="entry name" value="Peptidase_M28"/>
</dbReference>
<feature type="transmembrane region" description="Helical" evidence="9">
    <location>
        <begin position="477"/>
        <end position="495"/>
    </location>
</feature>
<keyword evidence="9" id="KW-0812">Transmembrane</keyword>
<dbReference type="GO" id="GO:0006508">
    <property type="term" value="P:proteolysis"/>
    <property type="evidence" value="ECO:0007669"/>
    <property type="project" value="InterPro"/>
</dbReference>
<feature type="transmembrane region" description="Helical" evidence="9">
    <location>
        <begin position="507"/>
        <end position="525"/>
    </location>
</feature>
<reference evidence="12" key="1">
    <citation type="submission" date="2016-10" db="EMBL/GenBank/DDBJ databases">
        <authorList>
            <person name="Varghese N."/>
            <person name="Submissions S."/>
        </authorList>
    </citation>
    <scope>NUCLEOTIDE SEQUENCE [LARGE SCALE GENOMIC DNA]</scope>
    <source>
        <strain evidence="12">DSM 28881</strain>
    </source>
</reference>
<dbReference type="STRING" id="1144750.SAMN05443431_10992"/>
<dbReference type="Proteomes" id="UP000199559">
    <property type="component" value="Unassembled WGS sequence"/>
</dbReference>
<evidence type="ECO:0000256" key="5">
    <source>
        <dbReference type="ARBA" id="ARBA00022554"/>
    </source>
</evidence>
<organism evidence="11 12">
    <name type="scientific">Olleya namhaensis</name>
    <dbReference type="NCBI Taxonomy" id="1144750"/>
    <lineage>
        <taxon>Bacteria</taxon>
        <taxon>Pseudomonadati</taxon>
        <taxon>Bacteroidota</taxon>
        <taxon>Flavobacteriia</taxon>
        <taxon>Flavobacteriales</taxon>
        <taxon>Flavobacteriaceae</taxon>
    </lineage>
</organism>
<dbReference type="RefSeq" id="WP_090841787.1">
    <property type="nucleotide sequence ID" value="NZ_FORM01000009.1"/>
</dbReference>
<evidence type="ECO:0000256" key="8">
    <source>
        <dbReference type="ARBA" id="ARBA00031512"/>
    </source>
</evidence>
<gene>
    <name evidence="11" type="ORF">SAMN05443431_10992</name>
</gene>
<evidence type="ECO:0000256" key="4">
    <source>
        <dbReference type="ARBA" id="ARBA00017435"/>
    </source>
</evidence>
<evidence type="ECO:0000256" key="2">
    <source>
        <dbReference type="ARBA" id="ARBA00004128"/>
    </source>
</evidence>
<evidence type="ECO:0000313" key="11">
    <source>
        <dbReference type="EMBL" id="SFJ55094.1"/>
    </source>
</evidence>
<keyword evidence="9" id="KW-0472">Membrane</keyword>
<dbReference type="Pfam" id="PF04389">
    <property type="entry name" value="Peptidase_M28"/>
    <property type="match status" value="1"/>
</dbReference>
<keyword evidence="12" id="KW-1185">Reference proteome</keyword>
<feature type="domain" description="Peptidase M28" evidence="10">
    <location>
        <begin position="98"/>
        <end position="289"/>
    </location>
</feature>
<name>A0A1I3S8G1_9FLAO</name>
<feature type="transmembrane region" description="Helical" evidence="9">
    <location>
        <begin position="453"/>
        <end position="470"/>
    </location>
</feature>
<evidence type="ECO:0000256" key="9">
    <source>
        <dbReference type="SAM" id="Phobius"/>
    </source>
</evidence>
<dbReference type="SUPFAM" id="SSF53187">
    <property type="entry name" value="Zn-dependent exopeptidases"/>
    <property type="match status" value="1"/>
</dbReference>
<dbReference type="AlphaFoldDB" id="A0A1I3S8G1"/>
<feature type="transmembrane region" description="Helical" evidence="9">
    <location>
        <begin position="537"/>
        <end position="555"/>
    </location>
</feature>
<evidence type="ECO:0000256" key="7">
    <source>
        <dbReference type="ARBA" id="ARBA00023180"/>
    </source>
</evidence>
<evidence type="ECO:0000256" key="1">
    <source>
        <dbReference type="ARBA" id="ARBA00003273"/>
    </source>
</evidence>
<keyword evidence="5" id="KW-0926">Vacuole</keyword>
<evidence type="ECO:0000259" key="10">
    <source>
        <dbReference type="Pfam" id="PF04389"/>
    </source>
</evidence>
<keyword evidence="7" id="KW-0325">Glycoprotein</keyword>
<proteinExistence type="inferred from homology"/>
<comment type="function">
    <text evidence="1">May be involved in vacuolar sorting and osmoregulation.</text>
</comment>
<evidence type="ECO:0000256" key="6">
    <source>
        <dbReference type="ARBA" id="ARBA00022989"/>
    </source>
</evidence>
<protein>
    <recommendedName>
        <fullName evidence="4">Vacuolar membrane protease</fullName>
    </recommendedName>
    <alternativeName>
        <fullName evidence="8">FXNA-related family protease 1</fullName>
    </alternativeName>
</protein>
<dbReference type="EMBL" id="FORM01000009">
    <property type="protein sequence ID" value="SFJ55094.1"/>
    <property type="molecule type" value="Genomic_DNA"/>
</dbReference>
<dbReference type="InterPro" id="IPR045175">
    <property type="entry name" value="M28_fam"/>
</dbReference>